<dbReference type="Pfam" id="PF01943">
    <property type="entry name" value="Polysacc_synt"/>
    <property type="match status" value="1"/>
</dbReference>
<feature type="transmembrane region" description="Helical" evidence="6">
    <location>
        <begin position="412"/>
        <end position="436"/>
    </location>
</feature>
<feature type="transmembrane region" description="Helical" evidence="6">
    <location>
        <begin position="326"/>
        <end position="346"/>
    </location>
</feature>
<sequence>MGPEKNTRDLFKGAFILTIAALIIKVLSAVYRVPFQNIVGDVGFYIYQQVYPFYGVALALSTYGFPVVISKLYTELSSKKDKNGVQSLFITSFILLSLIGIIGFSILYWGADWLATQMDDPQLAILLKVISVMFLIFPIVSLLRGYYQGKGNMVPTAVSQVGEQVIRVTTIFLAAFMLTKEGYSLYIVGGGAAFGSVTGGITAIFILVTFYWLKRGRTRLTFGNFNFKKSKKIGKELLFQGFAVCVSSMLLVFMQLADSLNLYSTLALSGISPLEAKGLKGIYDRGQPLIQIGMVVATSMSLSLVPMITNEKLHSRFEFMHEKICLVLKIALFISVAAAIGLWNIIHPTNIMLFENSEGSDVLGVLSIVILLSSMIVTVTAILQGLGIVFFPAYVILGSFAVKYMLNGMFIPLFGTMGAAVATCITLSLVMFILLFKLRLKLGTSILNVRFILTISAAALFMFVILQLYLYVTGYLTGFREERIFAGIQALSAVVIGGLSYLWIVLRGNTFKRNELSLLPFGSKLSFFLPKKNRR</sequence>
<keyword evidence="8" id="KW-1185">Reference proteome</keyword>
<feature type="transmembrane region" description="Helical" evidence="6">
    <location>
        <begin position="51"/>
        <end position="73"/>
    </location>
</feature>
<dbReference type="Proteomes" id="UP000481030">
    <property type="component" value="Unassembled WGS sequence"/>
</dbReference>
<keyword evidence="3 6" id="KW-0812">Transmembrane</keyword>
<dbReference type="InterPro" id="IPR050833">
    <property type="entry name" value="Poly_Biosynth_Transport"/>
</dbReference>
<keyword evidence="2" id="KW-1003">Cell membrane</keyword>
<dbReference type="PIRSF" id="PIRSF038958">
    <property type="entry name" value="PG_synth_SpoVB"/>
    <property type="match status" value="1"/>
</dbReference>
<feature type="transmembrane region" description="Helical" evidence="6">
    <location>
        <begin position="123"/>
        <end position="143"/>
    </location>
</feature>
<organism evidence="7 8">
    <name type="scientific">Cytobacillus depressus</name>
    <dbReference type="NCBI Taxonomy" id="1602942"/>
    <lineage>
        <taxon>Bacteria</taxon>
        <taxon>Bacillati</taxon>
        <taxon>Bacillota</taxon>
        <taxon>Bacilli</taxon>
        <taxon>Bacillales</taxon>
        <taxon>Bacillaceae</taxon>
        <taxon>Cytobacillus</taxon>
    </lineage>
</organism>
<evidence type="ECO:0000256" key="1">
    <source>
        <dbReference type="ARBA" id="ARBA00004651"/>
    </source>
</evidence>
<keyword evidence="4 6" id="KW-1133">Transmembrane helix</keyword>
<dbReference type="InterPro" id="IPR002797">
    <property type="entry name" value="Polysacc_synth"/>
</dbReference>
<dbReference type="PANTHER" id="PTHR30250:SF29">
    <property type="entry name" value="POLYSACCHARIDE BIOSYNTHESIS PROTEIN C-TERMINAL DOMAIN-CONTAINING PROTEIN"/>
    <property type="match status" value="1"/>
</dbReference>
<evidence type="ECO:0000313" key="8">
    <source>
        <dbReference type="Proteomes" id="UP000481030"/>
    </source>
</evidence>
<feature type="transmembrane region" description="Helical" evidence="6">
    <location>
        <begin position="484"/>
        <end position="506"/>
    </location>
</feature>
<dbReference type="OrthoDB" id="9775950at2"/>
<evidence type="ECO:0000256" key="6">
    <source>
        <dbReference type="SAM" id="Phobius"/>
    </source>
</evidence>
<evidence type="ECO:0000256" key="2">
    <source>
        <dbReference type="ARBA" id="ARBA00022475"/>
    </source>
</evidence>
<dbReference type="RefSeq" id="WP_151537319.1">
    <property type="nucleotide sequence ID" value="NZ_WBOS01000023.1"/>
</dbReference>
<evidence type="ECO:0000313" key="7">
    <source>
        <dbReference type="EMBL" id="KAB2328843.1"/>
    </source>
</evidence>
<proteinExistence type="predicted"/>
<dbReference type="GO" id="GO:0005886">
    <property type="term" value="C:plasma membrane"/>
    <property type="evidence" value="ECO:0007669"/>
    <property type="project" value="UniProtKB-SubCell"/>
</dbReference>
<feature type="transmembrane region" description="Helical" evidence="6">
    <location>
        <begin position="388"/>
        <end position="406"/>
    </location>
</feature>
<dbReference type="InterPro" id="IPR024923">
    <property type="entry name" value="PG_synth_SpoVB"/>
</dbReference>
<reference evidence="7 8" key="1">
    <citation type="journal article" date="2016" name="Antonie Van Leeuwenhoek">
        <title>Bacillus depressus sp. nov., isolated from soil of a sunflower field.</title>
        <authorList>
            <person name="Wei X."/>
            <person name="Xin D."/>
            <person name="Xin Y."/>
            <person name="Zhang H."/>
            <person name="Wang T."/>
            <person name="Zhang J."/>
        </authorList>
    </citation>
    <scope>NUCLEOTIDE SEQUENCE [LARGE SCALE GENOMIC DNA]</scope>
    <source>
        <strain evidence="7 8">BZ1</strain>
    </source>
</reference>
<dbReference type="PANTHER" id="PTHR30250">
    <property type="entry name" value="PST FAMILY PREDICTED COLANIC ACID TRANSPORTER"/>
    <property type="match status" value="1"/>
</dbReference>
<accession>A0A6L3UXG4</accession>
<gene>
    <name evidence="7" type="ORF">F7731_24010</name>
</gene>
<feature type="transmembrane region" description="Helical" evidence="6">
    <location>
        <begin position="448"/>
        <end position="472"/>
    </location>
</feature>
<evidence type="ECO:0000256" key="4">
    <source>
        <dbReference type="ARBA" id="ARBA00022989"/>
    </source>
</evidence>
<comment type="subcellular location">
    <subcellularLocation>
        <location evidence="1">Cell membrane</location>
        <topology evidence="1">Multi-pass membrane protein</topology>
    </subcellularLocation>
</comment>
<feature type="transmembrane region" description="Helical" evidence="6">
    <location>
        <begin position="12"/>
        <end position="31"/>
    </location>
</feature>
<feature type="transmembrane region" description="Helical" evidence="6">
    <location>
        <begin position="164"/>
        <end position="179"/>
    </location>
</feature>
<keyword evidence="5 6" id="KW-0472">Membrane</keyword>
<feature type="transmembrane region" description="Helical" evidence="6">
    <location>
        <begin position="185"/>
        <end position="213"/>
    </location>
</feature>
<dbReference type="CDD" id="cd13124">
    <property type="entry name" value="MATE_SpoVB_like"/>
    <property type="match status" value="1"/>
</dbReference>
<feature type="transmembrane region" description="Helical" evidence="6">
    <location>
        <begin position="237"/>
        <end position="257"/>
    </location>
</feature>
<comment type="caution">
    <text evidence="7">The sequence shown here is derived from an EMBL/GenBank/DDBJ whole genome shotgun (WGS) entry which is preliminary data.</text>
</comment>
<protein>
    <submittedName>
        <fullName evidence="7">Polysaccharide biosynthesis protein</fullName>
    </submittedName>
</protein>
<feature type="transmembrane region" description="Helical" evidence="6">
    <location>
        <begin position="85"/>
        <end position="111"/>
    </location>
</feature>
<evidence type="ECO:0000256" key="3">
    <source>
        <dbReference type="ARBA" id="ARBA00022692"/>
    </source>
</evidence>
<feature type="transmembrane region" description="Helical" evidence="6">
    <location>
        <begin position="362"/>
        <end position="383"/>
    </location>
</feature>
<feature type="transmembrane region" description="Helical" evidence="6">
    <location>
        <begin position="288"/>
        <end position="305"/>
    </location>
</feature>
<dbReference type="EMBL" id="WBOS01000023">
    <property type="protein sequence ID" value="KAB2328843.1"/>
    <property type="molecule type" value="Genomic_DNA"/>
</dbReference>
<dbReference type="AlphaFoldDB" id="A0A6L3UXG4"/>
<name>A0A6L3UXG4_9BACI</name>
<evidence type="ECO:0000256" key="5">
    <source>
        <dbReference type="ARBA" id="ARBA00023136"/>
    </source>
</evidence>